<evidence type="ECO:0000256" key="1">
    <source>
        <dbReference type="SAM" id="MobiDB-lite"/>
    </source>
</evidence>
<comment type="caution">
    <text evidence="2">The sequence shown here is derived from an EMBL/GenBank/DDBJ whole genome shotgun (WGS) entry which is preliminary data.</text>
</comment>
<feature type="region of interest" description="Disordered" evidence="1">
    <location>
        <begin position="1"/>
        <end position="25"/>
    </location>
</feature>
<accession>A0A643BSX5</accession>
<feature type="region of interest" description="Disordered" evidence="1">
    <location>
        <begin position="255"/>
        <end position="275"/>
    </location>
</feature>
<dbReference type="Proteomes" id="UP000437017">
    <property type="component" value="Unassembled WGS sequence"/>
</dbReference>
<keyword evidence="3" id="KW-1185">Reference proteome</keyword>
<reference evidence="2 3" key="1">
    <citation type="journal article" date="2019" name="PLoS ONE">
        <title>Genomic analyses reveal an absence of contemporary introgressive admixture between fin whales and blue whales, despite known hybrids.</title>
        <authorList>
            <person name="Westbury M.V."/>
            <person name="Petersen B."/>
            <person name="Lorenzen E.D."/>
        </authorList>
    </citation>
    <scope>NUCLEOTIDE SEQUENCE [LARGE SCALE GENOMIC DNA]</scope>
    <source>
        <strain evidence="2">FinWhale-01</strain>
    </source>
</reference>
<dbReference type="OrthoDB" id="10421181at2759"/>
<evidence type="ECO:0000313" key="2">
    <source>
        <dbReference type="EMBL" id="KAB0391071.1"/>
    </source>
</evidence>
<feature type="compositionally biased region" description="Polar residues" evidence="1">
    <location>
        <begin position="1"/>
        <end position="16"/>
    </location>
</feature>
<feature type="non-terminal residue" evidence="2">
    <location>
        <position position="1"/>
    </location>
</feature>
<organism evidence="2 3">
    <name type="scientific">Balaenoptera physalus</name>
    <name type="common">Fin whale</name>
    <name type="synonym">Balaena physalus</name>
    <dbReference type="NCBI Taxonomy" id="9770"/>
    <lineage>
        <taxon>Eukaryota</taxon>
        <taxon>Metazoa</taxon>
        <taxon>Chordata</taxon>
        <taxon>Craniata</taxon>
        <taxon>Vertebrata</taxon>
        <taxon>Euteleostomi</taxon>
        <taxon>Mammalia</taxon>
        <taxon>Eutheria</taxon>
        <taxon>Laurasiatheria</taxon>
        <taxon>Artiodactyla</taxon>
        <taxon>Whippomorpha</taxon>
        <taxon>Cetacea</taxon>
        <taxon>Mysticeti</taxon>
        <taxon>Balaenopteridae</taxon>
        <taxon>Balaenoptera</taxon>
    </lineage>
</organism>
<feature type="non-terminal residue" evidence="2">
    <location>
        <position position="275"/>
    </location>
</feature>
<sequence length="275" mass="29254">IRASGRSQQSPESLLQSRDGLVSSPRGNPALQRFLCTRGFPTPPSLSLQSWFPLIDIQRPGDVTGIIGLWRTQGCHLPPGSIWNTGKAGQHGPCALIPRARDLKAGSVLGRQFPPKPHGEGTWRKQPKGGPAELPALVSTLHAVPVVQRGGAGPHHAAPSLWGHLCQSTWLLSFQLRAPCVPGNPSTASSLSLSGSSLASSAAAKQFWNSPWIALEKIRVPLPLLASQIPPIDDVVQPGTLAAFRGKTWQADAADRTAPFPPQGWGELRQGPSQL</sequence>
<dbReference type="EMBL" id="SGJD01004833">
    <property type="protein sequence ID" value="KAB0391071.1"/>
    <property type="molecule type" value="Genomic_DNA"/>
</dbReference>
<gene>
    <name evidence="2" type="ORF">E2I00_006868</name>
</gene>
<protein>
    <submittedName>
        <fullName evidence="2">Uncharacterized protein</fullName>
    </submittedName>
</protein>
<name>A0A643BSX5_BALPH</name>
<proteinExistence type="predicted"/>
<dbReference type="AlphaFoldDB" id="A0A643BSX5"/>
<evidence type="ECO:0000313" key="3">
    <source>
        <dbReference type="Proteomes" id="UP000437017"/>
    </source>
</evidence>